<accession>A0A401JE36</accession>
<keyword evidence="5" id="KW-0812">Transmembrane</keyword>
<organism evidence="13 14">
    <name type="scientific">Sulfuriferula multivorans</name>
    <dbReference type="NCBI Taxonomy" id="1559896"/>
    <lineage>
        <taxon>Bacteria</taxon>
        <taxon>Pseudomonadati</taxon>
        <taxon>Pseudomonadota</taxon>
        <taxon>Betaproteobacteria</taxon>
        <taxon>Nitrosomonadales</taxon>
        <taxon>Sulfuricellaceae</taxon>
        <taxon>Sulfuriferula</taxon>
    </lineage>
</organism>
<dbReference type="PRINTS" id="PR00182">
    <property type="entry name" value="ECOLNEIPORIN"/>
</dbReference>
<dbReference type="Proteomes" id="UP000286806">
    <property type="component" value="Unassembled WGS sequence"/>
</dbReference>
<dbReference type="OrthoDB" id="5289162at2"/>
<feature type="domain" description="Porin" evidence="12">
    <location>
        <begin position="8"/>
        <end position="328"/>
    </location>
</feature>
<proteinExistence type="predicted"/>
<dbReference type="Gene3D" id="2.40.160.10">
    <property type="entry name" value="Porin"/>
    <property type="match status" value="1"/>
</dbReference>
<keyword evidence="10" id="KW-0998">Cell outer membrane</keyword>
<dbReference type="AlphaFoldDB" id="A0A401JE36"/>
<comment type="subunit">
    <text evidence="2">Homotrimer.</text>
</comment>
<feature type="signal peptide" evidence="11">
    <location>
        <begin position="1"/>
        <end position="21"/>
    </location>
</feature>
<evidence type="ECO:0000256" key="11">
    <source>
        <dbReference type="SAM" id="SignalP"/>
    </source>
</evidence>
<dbReference type="EMBL" id="BGOW01000014">
    <property type="protein sequence ID" value="GBL45864.1"/>
    <property type="molecule type" value="Genomic_DNA"/>
</dbReference>
<dbReference type="PANTHER" id="PTHR34501">
    <property type="entry name" value="PROTEIN YDDL-RELATED"/>
    <property type="match status" value="1"/>
</dbReference>
<dbReference type="SUPFAM" id="SSF56935">
    <property type="entry name" value="Porins"/>
    <property type="match status" value="1"/>
</dbReference>
<keyword evidence="4" id="KW-1134">Transmembrane beta strand</keyword>
<dbReference type="InterPro" id="IPR050298">
    <property type="entry name" value="Gram-neg_bact_OMP"/>
</dbReference>
<evidence type="ECO:0000256" key="7">
    <source>
        <dbReference type="ARBA" id="ARBA00023065"/>
    </source>
</evidence>
<dbReference type="GO" id="GO:0009279">
    <property type="term" value="C:cell outer membrane"/>
    <property type="evidence" value="ECO:0007669"/>
    <property type="project" value="UniProtKB-SubCell"/>
</dbReference>
<keyword evidence="7" id="KW-0406">Ion transport</keyword>
<protein>
    <submittedName>
        <fullName evidence="13">Outer membrane porin protein 32</fullName>
    </submittedName>
</protein>
<name>A0A401JE36_9PROT</name>
<evidence type="ECO:0000256" key="6">
    <source>
        <dbReference type="ARBA" id="ARBA00022729"/>
    </source>
</evidence>
<evidence type="ECO:0000259" key="12">
    <source>
        <dbReference type="Pfam" id="PF13609"/>
    </source>
</evidence>
<dbReference type="PANTHER" id="PTHR34501:SF9">
    <property type="entry name" value="MAJOR OUTER MEMBRANE PROTEIN P.IA"/>
    <property type="match status" value="1"/>
</dbReference>
<reference evidence="13 14" key="1">
    <citation type="journal article" date="2019" name="Front. Microbiol.">
        <title>Genomes of Neutrophilic Sulfur-Oxidizing Chemolithoautotrophs Representing 9 Proteobacterial Species From 8 Genera.</title>
        <authorList>
            <person name="Watanabe T."/>
            <person name="Kojima H."/>
            <person name="Umezawa K."/>
            <person name="Hori C."/>
            <person name="Takasuka T.E."/>
            <person name="Kato Y."/>
            <person name="Fukui M."/>
        </authorList>
    </citation>
    <scope>NUCLEOTIDE SEQUENCE [LARGE SCALE GENOMIC DNA]</scope>
    <source>
        <strain evidence="13 14">TTN</strain>
    </source>
</reference>
<evidence type="ECO:0000256" key="3">
    <source>
        <dbReference type="ARBA" id="ARBA00022448"/>
    </source>
</evidence>
<evidence type="ECO:0000256" key="4">
    <source>
        <dbReference type="ARBA" id="ARBA00022452"/>
    </source>
</evidence>
<feature type="chain" id="PRO_5019121015" evidence="11">
    <location>
        <begin position="22"/>
        <end position="363"/>
    </location>
</feature>
<sequence length="363" mass="37669">MNKKLIALAIASAFVAPVAMADASSVVISGQMHVSVDSLDGKSVNTPTTNSRQTNVSTNASFLQFAGKEDLGNGLNAIWLLKTYVSLGNTGSGGFGDLYNQNGADGLGNGPAYAGLSGASWGAVKLGKDEGPMKLLGRKVDLFNNQIGDVRNFSLGFDTRPNNAIEYNSPSWGGFQANVMHSTNLAKAADPSFATDKSVNLWSATAMYDAGPFFVGLGYEKHGLTSAGAANDEKDWRVSAGGNLGDFKLLGMYEKGTDLGGVSGKDRKVYGLGGAYKMGSNSIKAQYYVAGDLGSVSNTGAKMYAIGFDHSLSKRTTAYLAYARTSNDSGASFSAFGGGHGDNPGTAVGQNPSGFSVGMIHNF</sequence>
<keyword evidence="6 11" id="KW-0732">Signal</keyword>
<dbReference type="GO" id="GO:0034220">
    <property type="term" value="P:monoatomic ion transmembrane transport"/>
    <property type="evidence" value="ECO:0007669"/>
    <property type="project" value="InterPro"/>
</dbReference>
<comment type="subcellular location">
    <subcellularLocation>
        <location evidence="1">Cell outer membrane</location>
        <topology evidence="1">Multi-pass membrane protein</topology>
    </subcellularLocation>
</comment>
<dbReference type="RefSeq" id="WP_124704655.1">
    <property type="nucleotide sequence ID" value="NZ_BGOW01000014.1"/>
</dbReference>
<evidence type="ECO:0000256" key="5">
    <source>
        <dbReference type="ARBA" id="ARBA00022692"/>
    </source>
</evidence>
<dbReference type="InterPro" id="IPR023614">
    <property type="entry name" value="Porin_dom_sf"/>
</dbReference>
<evidence type="ECO:0000256" key="9">
    <source>
        <dbReference type="ARBA" id="ARBA00023136"/>
    </source>
</evidence>
<dbReference type="GO" id="GO:0046930">
    <property type="term" value="C:pore complex"/>
    <property type="evidence" value="ECO:0007669"/>
    <property type="project" value="UniProtKB-KW"/>
</dbReference>
<keyword evidence="3" id="KW-0813">Transport</keyword>
<evidence type="ECO:0000256" key="8">
    <source>
        <dbReference type="ARBA" id="ARBA00023114"/>
    </source>
</evidence>
<dbReference type="InterPro" id="IPR033900">
    <property type="entry name" value="Gram_neg_porin_domain"/>
</dbReference>
<evidence type="ECO:0000313" key="13">
    <source>
        <dbReference type="EMBL" id="GBL45864.1"/>
    </source>
</evidence>
<keyword evidence="9" id="KW-0472">Membrane</keyword>
<dbReference type="Pfam" id="PF13609">
    <property type="entry name" value="Porin_4"/>
    <property type="match status" value="1"/>
</dbReference>
<evidence type="ECO:0000313" key="14">
    <source>
        <dbReference type="Proteomes" id="UP000286806"/>
    </source>
</evidence>
<dbReference type="GO" id="GO:0015288">
    <property type="term" value="F:porin activity"/>
    <property type="evidence" value="ECO:0007669"/>
    <property type="project" value="UniProtKB-KW"/>
</dbReference>
<evidence type="ECO:0000256" key="1">
    <source>
        <dbReference type="ARBA" id="ARBA00004571"/>
    </source>
</evidence>
<comment type="caution">
    <text evidence="13">The sequence shown here is derived from an EMBL/GenBank/DDBJ whole genome shotgun (WGS) entry which is preliminary data.</text>
</comment>
<gene>
    <name evidence="13" type="ORF">SFMTTN_1675</name>
</gene>
<keyword evidence="14" id="KW-1185">Reference proteome</keyword>
<evidence type="ECO:0000256" key="2">
    <source>
        <dbReference type="ARBA" id="ARBA00011233"/>
    </source>
</evidence>
<keyword evidence="8" id="KW-0626">Porin</keyword>
<dbReference type="CDD" id="cd00342">
    <property type="entry name" value="gram_neg_porins"/>
    <property type="match status" value="1"/>
</dbReference>
<evidence type="ECO:0000256" key="10">
    <source>
        <dbReference type="ARBA" id="ARBA00023237"/>
    </source>
</evidence>
<dbReference type="InterPro" id="IPR001702">
    <property type="entry name" value="Porin_Gram-ve"/>
</dbReference>